<gene>
    <name evidence="2" type="ORF">ENJ15_00850</name>
</gene>
<comment type="caution">
    <text evidence="2">The sequence shown here is derived from an EMBL/GenBank/DDBJ whole genome shotgun (WGS) entry which is preliminary data.</text>
</comment>
<protein>
    <submittedName>
        <fullName evidence="2">Type IV secretory system conjugative DNA transfer family protein</fullName>
    </submittedName>
</protein>
<dbReference type="Proteomes" id="UP000885771">
    <property type="component" value="Unassembled WGS sequence"/>
</dbReference>
<dbReference type="InterPro" id="IPR051162">
    <property type="entry name" value="T4SS_component"/>
</dbReference>
<reference evidence="2" key="1">
    <citation type="journal article" date="2020" name="mSystems">
        <title>Genome- and Community-Level Interaction Insights into Carbon Utilization and Element Cycling Functions of Hydrothermarchaeota in Hydrothermal Sediment.</title>
        <authorList>
            <person name="Zhou Z."/>
            <person name="Liu Y."/>
            <person name="Xu W."/>
            <person name="Pan J."/>
            <person name="Luo Z.H."/>
            <person name="Li M."/>
        </authorList>
    </citation>
    <scope>NUCLEOTIDE SEQUENCE [LARGE SCALE GENOMIC DNA]</scope>
    <source>
        <strain evidence="2">HyVt-460</strain>
    </source>
</reference>
<dbReference type="AlphaFoldDB" id="A0A7V5RN18"/>
<evidence type="ECO:0000259" key="1">
    <source>
        <dbReference type="Pfam" id="PF01935"/>
    </source>
</evidence>
<proteinExistence type="predicted"/>
<sequence>MSNPGEPYFHALRAGPSENRHWRVFFALRVTEIENIFDRKGNSRLQDRLMQKQINLINAIYQPEIIHGVEYRFCARPPKGKKLFRDIEIYIIVSTNHKEKKRSLRQARENYHGFIAILQSSFRLYTTEAIREREAFMELFNQPRQLPFIREVRRRVSRLDQQSIIPRPRPKLSLAPLEKKSVGENDDTDKSILAVHPFIPVNSGYDKLFKLLGRVESPVFVSIRISPTRIRPEEDQYFVDSIRECETIVRENVKSPRLNREQADILARILLSHYLSLQDAPFAMHIFLASQKENPFGLAELLGTEVTRPVGGTRFEIPGEKLELLSGYSGGYDINVPQNSAEHEDFTATLMMHDNDRLVTPLADKPSENRLQFLYDASEAACAFHLPHSINDNLSGFPLRMSKVYPMPGELFTNRPGSRASGIIGVNNYLGVRNVFCLPDEARRRHMYIVGQTGTGKSSILKSMILADIGAGKGVGVFDPHGDLIDYILARIPAERMEQVVLIDPTIKEYAVGVNIMEADTLQQKNFIVQEIISMAMSLYDPGNRHGFAGPVFENMSRMALQAIMSVSDKKASFLDFPLFFYDHRFRKSILTELGKKKYRHDLDPFLDLGLEAMQRHEDYHGIASWVVAKYGRVISDPSLRAILCQEKSTISFRDIMDNKKILLVNLNKSKMGAFGSEWLGMFLLTKLQAAAMKRVDIPEARRKDFYLYIDEFQNSATENFADILAESRKYRLNLTLANQYVAQIPVEMRKAIFGNVGTIIALRVGQDDAELLEGQFLPQFTRDDFIRLPNWKGVVASTATGKRLAPFTMDTIPFENDSNPSKGHLQKLKKEITARHGIPKKEYEKYYVERIGQIMGEQ</sequence>
<dbReference type="InterPro" id="IPR002789">
    <property type="entry name" value="HerA_central"/>
</dbReference>
<dbReference type="Gene3D" id="3.40.50.300">
    <property type="entry name" value="P-loop containing nucleotide triphosphate hydrolases"/>
    <property type="match status" value="2"/>
</dbReference>
<name>A0A7V5RN18_CALAY</name>
<dbReference type="EMBL" id="DRLI01000039">
    <property type="protein sequence ID" value="HHM01531.1"/>
    <property type="molecule type" value="Genomic_DNA"/>
</dbReference>
<dbReference type="InterPro" id="IPR027417">
    <property type="entry name" value="P-loop_NTPase"/>
</dbReference>
<dbReference type="PANTHER" id="PTHR30121:SF6">
    <property type="entry name" value="SLR6007 PROTEIN"/>
    <property type="match status" value="1"/>
</dbReference>
<evidence type="ECO:0000313" key="2">
    <source>
        <dbReference type="EMBL" id="HHM01531.1"/>
    </source>
</evidence>
<organism evidence="2">
    <name type="scientific">Caldithrix abyssi</name>
    <dbReference type="NCBI Taxonomy" id="187145"/>
    <lineage>
        <taxon>Bacteria</taxon>
        <taxon>Pseudomonadati</taxon>
        <taxon>Calditrichota</taxon>
        <taxon>Calditrichia</taxon>
        <taxon>Calditrichales</taxon>
        <taxon>Calditrichaceae</taxon>
        <taxon>Caldithrix</taxon>
    </lineage>
</organism>
<dbReference type="SUPFAM" id="SSF52540">
    <property type="entry name" value="P-loop containing nucleoside triphosphate hydrolases"/>
    <property type="match status" value="1"/>
</dbReference>
<accession>A0A7V5RN18</accession>
<dbReference type="CDD" id="cd01127">
    <property type="entry name" value="TrwB_TraG_TraD_VirD4"/>
    <property type="match status" value="1"/>
</dbReference>
<feature type="domain" description="Helicase HerA central" evidence="1">
    <location>
        <begin position="444"/>
        <end position="538"/>
    </location>
</feature>
<dbReference type="Pfam" id="PF01935">
    <property type="entry name" value="DUF87"/>
    <property type="match status" value="1"/>
</dbReference>
<dbReference type="PANTHER" id="PTHR30121">
    <property type="entry name" value="UNCHARACTERIZED PROTEIN YJGR-RELATED"/>
    <property type="match status" value="1"/>
</dbReference>